<gene>
    <name evidence="2" type="ORF">B5J99_01705</name>
</gene>
<feature type="transmembrane region" description="Helical" evidence="1">
    <location>
        <begin position="165"/>
        <end position="188"/>
    </location>
</feature>
<feature type="transmembrane region" description="Helical" evidence="1">
    <location>
        <begin position="107"/>
        <end position="128"/>
    </location>
</feature>
<feature type="transmembrane region" description="Helical" evidence="1">
    <location>
        <begin position="140"/>
        <end position="159"/>
    </location>
</feature>
<feature type="transmembrane region" description="Helical" evidence="1">
    <location>
        <begin position="37"/>
        <end position="57"/>
    </location>
</feature>
<evidence type="ECO:0008006" key="4">
    <source>
        <dbReference type="Google" id="ProtNLM"/>
    </source>
</evidence>
<dbReference type="EMBL" id="CP020083">
    <property type="protein sequence ID" value="ASR50339.1"/>
    <property type="molecule type" value="Genomic_DNA"/>
</dbReference>
<protein>
    <recommendedName>
        <fullName evidence="4">Thiamine biosynthesis protein ThiC</fullName>
    </recommendedName>
</protein>
<dbReference type="Proteomes" id="UP000258016">
    <property type="component" value="Chromosome"/>
</dbReference>
<keyword evidence="1" id="KW-1133">Transmembrane helix</keyword>
<feature type="transmembrane region" description="Helical" evidence="1">
    <location>
        <begin position="7"/>
        <end position="25"/>
    </location>
</feature>
<organism evidence="2 3">
    <name type="scientific">Blastomonas fulva</name>
    <dbReference type="NCBI Taxonomy" id="1550728"/>
    <lineage>
        <taxon>Bacteria</taxon>
        <taxon>Pseudomonadati</taxon>
        <taxon>Pseudomonadota</taxon>
        <taxon>Alphaproteobacteria</taxon>
        <taxon>Sphingomonadales</taxon>
        <taxon>Sphingomonadaceae</taxon>
        <taxon>Blastomonas</taxon>
    </lineage>
</organism>
<evidence type="ECO:0000256" key="1">
    <source>
        <dbReference type="SAM" id="Phobius"/>
    </source>
</evidence>
<proteinExistence type="predicted"/>
<sequence length="196" mass="20092">MTRYLQAVPLAMIVLVVTQLSYVVLSNSGFEMHRMVIWTTEAVAFLGITVLALVALAQNSRLAPAWAAIAVGGVLNVVQVGMGLAMFGPLKDAGEAMAPAYEAVVAGAFFLYFAGKWLFGLAAILVGAAMLRGTGLAKAAGVLAILSGLAAMAVNLLGMATGMAWIFPAGAAGTAATLLLAIALAMTLRERPEGQP</sequence>
<dbReference type="GeneID" id="303484284"/>
<accession>A0ABM6M329</accession>
<evidence type="ECO:0000313" key="2">
    <source>
        <dbReference type="EMBL" id="ASR50339.1"/>
    </source>
</evidence>
<reference evidence="2 3" key="1">
    <citation type="submission" date="2017-03" db="EMBL/GenBank/DDBJ databases">
        <title>Complete genome sequence of Blastomonas fulva degrading microcsystin LR.</title>
        <authorList>
            <person name="Lee H.-g."/>
            <person name="Jin L."/>
            <person name="oh H.-M."/>
        </authorList>
    </citation>
    <scope>NUCLEOTIDE SEQUENCE [LARGE SCALE GENOMIC DNA]</scope>
    <source>
        <strain evidence="2 3">T2</strain>
    </source>
</reference>
<keyword evidence="3" id="KW-1185">Reference proteome</keyword>
<dbReference type="RefSeq" id="WP_117351279.1">
    <property type="nucleotide sequence ID" value="NZ_CP020083.1"/>
</dbReference>
<keyword evidence="1" id="KW-0812">Transmembrane</keyword>
<name>A0ABM6M329_9SPHN</name>
<keyword evidence="1" id="KW-0472">Membrane</keyword>
<evidence type="ECO:0000313" key="3">
    <source>
        <dbReference type="Proteomes" id="UP000258016"/>
    </source>
</evidence>
<feature type="transmembrane region" description="Helical" evidence="1">
    <location>
        <begin position="64"/>
        <end position="87"/>
    </location>
</feature>